<evidence type="ECO:0000313" key="1">
    <source>
        <dbReference type="EMBL" id="MQL79636.1"/>
    </source>
</evidence>
<comment type="caution">
    <text evidence="1">The sequence shown here is derived from an EMBL/GenBank/DDBJ whole genome shotgun (WGS) entry which is preliminary data.</text>
</comment>
<organism evidence="1 2">
    <name type="scientific">Colocasia esculenta</name>
    <name type="common">Wild taro</name>
    <name type="synonym">Arum esculentum</name>
    <dbReference type="NCBI Taxonomy" id="4460"/>
    <lineage>
        <taxon>Eukaryota</taxon>
        <taxon>Viridiplantae</taxon>
        <taxon>Streptophyta</taxon>
        <taxon>Embryophyta</taxon>
        <taxon>Tracheophyta</taxon>
        <taxon>Spermatophyta</taxon>
        <taxon>Magnoliopsida</taxon>
        <taxon>Liliopsida</taxon>
        <taxon>Araceae</taxon>
        <taxon>Aroideae</taxon>
        <taxon>Colocasieae</taxon>
        <taxon>Colocasia</taxon>
    </lineage>
</organism>
<gene>
    <name evidence="1" type="ORF">Taro_012073</name>
</gene>
<name>A0A843UBX5_COLES</name>
<dbReference type="Proteomes" id="UP000652761">
    <property type="component" value="Unassembled WGS sequence"/>
</dbReference>
<protein>
    <submittedName>
        <fullName evidence="1">Uncharacterized protein</fullName>
    </submittedName>
</protein>
<sequence>MSFSLGCSMVSIGVSRVAFTLCPTPLVSTGVVCAEGCFRSVPDPIGFYESRVCGPTSVGGRGVALFSSAA</sequence>
<proteinExistence type="predicted"/>
<accession>A0A843UBX5</accession>
<dbReference type="AlphaFoldDB" id="A0A843UBX5"/>
<evidence type="ECO:0000313" key="2">
    <source>
        <dbReference type="Proteomes" id="UP000652761"/>
    </source>
</evidence>
<dbReference type="EMBL" id="NMUH01000468">
    <property type="protein sequence ID" value="MQL79636.1"/>
    <property type="molecule type" value="Genomic_DNA"/>
</dbReference>
<reference evidence="1" key="1">
    <citation type="submission" date="2017-07" db="EMBL/GenBank/DDBJ databases">
        <title>Taro Niue Genome Assembly and Annotation.</title>
        <authorList>
            <person name="Atibalentja N."/>
            <person name="Keating K."/>
            <person name="Fields C.J."/>
        </authorList>
    </citation>
    <scope>NUCLEOTIDE SEQUENCE</scope>
    <source>
        <strain evidence="1">Niue_2</strain>
        <tissue evidence="1">Leaf</tissue>
    </source>
</reference>
<keyword evidence="2" id="KW-1185">Reference proteome</keyword>